<dbReference type="PANTHER" id="PTHR12277:SF81">
    <property type="entry name" value="PROTEIN ABHD13"/>
    <property type="match status" value="1"/>
</dbReference>
<dbReference type="InterPro" id="IPR001375">
    <property type="entry name" value="Peptidase_S9_cat"/>
</dbReference>
<dbReference type="Pfam" id="PF01753">
    <property type="entry name" value="zf-MYND"/>
    <property type="match status" value="1"/>
</dbReference>
<evidence type="ECO:0000259" key="6">
    <source>
        <dbReference type="PROSITE" id="PS50865"/>
    </source>
</evidence>
<evidence type="ECO:0000256" key="4">
    <source>
        <dbReference type="PROSITE-ProRule" id="PRU00134"/>
    </source>
</evidence>
<organism evidence="7 8">
    <name type="scientific">Durusdinium trenchii</name>
    <dbReference type="NCBI Taxonomy" id="1381693"/>
    <lineage>
        <taxon>Eukaryota</taxon>
        <taxon>Sar</taxon>
        <taxon>Alveolata</taxon>
        <taxon>Dinophyceae</taxon>
        <taxon>Suessiales</taxon>
        <taxon>Symbiodiniaceae</taxon>
        <taxon>Durusdinium</taxon>
    </lineage>
</organism>
<dbReference type="Gene3D" id="6.10.140.2220">
    <property type="match status" value="1"/>
</dbReference>
<protein>
    <submittedName>
        <fullName evidence="7">Protein ABHD13 (Alpha/beta hydrolase domain-containing protein 13) (Abhydrolase domain-containing protein 13)</fullName>
    </submittedName>
</protein>
<feature type="region of interest" description="Disordered" evidence="5">
    <location>
        <begin position="1"/>
        <end position="32"/>
    </location>
</feature>
<dbReference type="InterPro" id="IPR029058">
    <property type="entry name" value="AB_hydrolase_fold"/>
</dbReference>
<evidence type="ECO:0000313" key="8">
    <source>
        <dbReference type="Proteomes" id="UP001642464"/>
    </source>
</evidence>
<dbReference type="EMBL" id="CAXAMM010005003">
    <property type="protein sequence ID" value="CAK9005718.1"/>
    <property type="molecule type" value="Genomic_DNA"/>
</dbReference>
<dbReference type="PANTHER" id="PTHR12277">
    <property type="entry name" value="ALPHA/BETA HYDROLASE DOMAIN-CONTAINING PROTEIN"/>
    <property type="match status" value="1"/>
</dbReference>
<dbReference type="Pfam" id="PF00326">
    <property type="entry name" value="Peptidase_S9"/>
    <property type="match status" value="1"/>
</dbReference>
<dbReference type="SUPFAM" id="SSF53474">
    <property type="entry name" value="alpha/beta-Hydrolases"/>
    <property type="match status" value="1"/>
</dbReference>
<evidence type="ECO:0000313" key="7">
    <source>
        <dbReference type="EMBL" id="CAK9005718.1"/>
    </source>
</evidence>
<feature type="compositionally biased region" description="Polar residues" evidence="5">
    <location>
        <begin position="790"/>
        <end position="800"/>
    </location>
</feature>
<keyword evidence="1" id="KW-0479">Metal-binding</keyword>
<comment type="caution">
    <text evidence="7">The sequence shown here is derived from an EMBL/GenBank/DDBJ whole genome shotgun (WGS) entry which is preliminary data.</text>
</comment>
<reference evidence="7 8" key="1">
    <citation type="submission" date="2024-02" db="EMBL/GenBank/DDBJ databases">
        <authorList>
            <person name="Chen Y."/>
            <person name="Shah S."/>
            <person name="Dougan E. K."/>
            <person name="Thang M."/>
            <person name="Chan C."/>
        </authorList>
    </citation>
    <scope>NUCLEOTIDE SEQUENCE [LARGE SCALE GENOMIC DNA]</scope>
</reference>
<gene>
    <name evidence="7" type="ORF">SCF082_LOCUS8717</name>
</gene>
<dbReference type="SUPFAM" id="SSF144232">
    <property type="entry name" value="HIT/MYND zinc finger-like"/>
    <property type="match status" value="1"/>
</dbReference>
<proteinExistence type="predicted"/>
<evidence type="ECO:0000256" key="5">
    <source>
        <dbReference type="SAM" id="MobiDB-lite"/>
    </source>
</evidence>
<accession>A0ABP0IUE7</accession>
<evidence type="ECO:0000256" key="2">
    <source>
        <dbReference type="ARBA" id="ARBA00022771"/>
    </source>
</evidence>
<evidence type="ECO:0000256" key="3">
    <source>
        <dbReference type="ARBA" id="ARBA00022833"/>
    </source>
</evidence>
<keyword evidence="3" id="KW-0862">Zinc</keyword>
<name>A0ABP0IUE7_9DINO</name>
<dbReference type="Proteomes" id="UP001642464">
    <property type="component" value="Unassembled WGS sequence"/>
</dbReference>
<keyword evidence="8" id="KW-1185">Reference proteome</keyword>
<feature type="region of interest" description="Disordered" evidence="5">
    <location>
        <begin position="790"/>
        <end position="809"/>
    </location>
</feature>
<evidence type="ECO:0000256" key="1">
    <source>
        <dbReference type="ARBA" id="ARBA00022723"/>
    </source>
</evidence>
<dbReference type="PROSITE" id="PS50865">
    <property type="entry name" value="ZF_MYND_2"/>
    <property type="match status" value="1"/>
</dbReference>
<keyword evidence="2 4" id="KW-0863">Zinc-finger</keyword>
<keyword evidence="7" id="KW-0378">Hydrolase</keyword>
<sequence length="894" mass="98909">MAEDSLAILPRSMGQQANAGQKKKAAPRKFIPSQKGALITENPLEEECPYTFSDSPAYLRQKKEEEEVKRAAELEGKEETRGFLRSVEELAHKQRWDEAFQVLEKRTAVPSGLFLVTRALLRWKFYHYSSALRDAEEALKKYGSSNKAGPLAAALAAFARLCLGSEVQDKGSCSKELRPLLEAWEQAERTALTRHTLGQGLFKPRKAERLSEPGCVDGMQAEDGTYPAGGVRIGYVLLKNQKDPNAPVILHFHGSGEIAADYLLPQLAEKYRDLPAHLLVADYRGYGWSGGEPSLATFLKDAEPLAEKLPELFVQHGLSWPYPGGLILSGRSIGAQVAVHLAVLFPSLFRAMVLDSAVATSATGDRLGEARLEVLKQWRKELENANLEVLQPLDAELWTLGALDKIRAFNGQLLLLHGLEDDFVPYEGSESLHAATSSRQKELVLVKDASHNNIGHHPEYWNALQRFALKVQLDSALPSVGPVVEHLCAVCAQKADSKCGRCQKVWYCSRSHQAEHWKSHKLKCSGAEPAPKAAKEAEAFLVMLVCAEISSSACLASLTSTLMSTLIQEHVAGVYVSWHADTPELAREVEAKLTATRGKNSKTVMWLESRVKKPFFEHAKAAAALMASSDMSQAWVSLMRPGHIWSSRFSSLVISTLRRAAADSRVIAVRCDKCARPTSLTTCSTSEEVDSALASGSVKILEASEEDVNSLLIHAKTLQAFLEMTPQLTLQHRMCAYRYVHKMNNTFGKKVMAFAPPEGDWARFENVDPTIEDELEESDIQRGQDLVRNSSQRFNKVNGDQSDKQELPSRLKDPDEAAKMIHGMRTSISRRVVLRAGETLDLKELRELSLDIVTNAIETAGLDQVIGIQSWVRQTASELAQAAAEKFDVKIREK</sequence>
<feature type="domain" description="MYND-type" evidence="6">
    <location>
        <begin position="488"/>
        <end position="524"/>
    </location>
</feature>
<dbReference type="Gene3D" id="3.40.50.1820">
    <property type="entry name" value="alpha/beta hydrolase"/>
    <property type="match status" value="1"/>
</dbReference>
<dbReference type="InterPro" id="IPR002893">
    <property type="entry name" value="Znf_MYND"/>
</dbReference>
<dbReference type="GO" id="GO:0016787">
    <property type="term" value="F:hydrolase activity"/>
    <property type="evidence" value="ECO:0007669"/>
    <property type="project" value="UniProtKB-KW"/>
</dbReference>